<dbReference type="Gene3D" id="3.40.50.1360">
    <property type="match status" value="1"/>
</dbReference>
<evidence type="ECO:0000256" key="4">
    <source>
        <dbReference type="HAMAP-Rule" id="MF_01241"/>
    </source>
</evidence>
<dbReference type="EC" id="3.5.99.6" evidence="4"/>
<comment type="pathway">
    <text evidence="4">Amino-sugar metabolism; N-acetylneuraminate degradation; D-fructose 6-phosphate from N-acetylneuraminate: step 5/5.</text>
</comment>
<comment type="caution">
    <text evidence="4">Lacks conserved residue(s) required for the propagation of feature annotation.</text>
</comment>
<dbReference type="GO" id="GO:0005737">
    <property type="term" value="C:cytoplasm"/>
    <property type="evidence" value="ECO:0007669"/>
    <property type="project" value="TreeGrafter"/>
</dbReference>
<evidence type="ECO:0000313" key="6">
    <source>
        <dbReference type="EMBL" id="CEG23917.1"/>
    </source>
</evidence>
<feature type="domain" description="Glucosamine/galactosamine-6-phosphate isomerase" evidence="5">
    <location>
        <begin position="10"/>
        <end position="226"/>
    </location>
</feature>
<dbReference type="RefSeq" id="WP_052652990.1">
    <property type="nucleotide sequence ID" value="NZ_CCXS01000001.1"/>
</dbReference>
<comment type="function">
    <text evidence="4">Catalyzes the reversible isomerization-deamination of glucosamine 6-phosphate (GlcN6P) to form fructose 6-phosphate (Fru6P) and ammonium ion.</text>
</comment>
<comment type="similarity">
    <text evidence="4">Belongs to the glucosamine/galactosamine-6-phosphate isomerase family. NagB subfamily.</text>
</comment>
<dbReference type="FunFam" id="3.40.50.1360:FF:000003">
    <property type="entry name" value="Glucosamine-6-phosphate deaminase"/>
    <property type="match status" value="1"/>
</dbReference>
<dbReference type="Proteomes" id="UP000043699">
    <property type="component" value="Unassembled WGS sequence"/>
</dbReference>
<gene>
    <name evidence="6" type="primary">nagB_2</name>
    <name evidence="4" type="synonym">nagB</name>
    <name evidence="6" type="ORF">BN1080_02924</name>
</gene>
<accession>A0A098EQ65</accession>
<dbReference type="PANTHER" id="PTHR11280">
    <property type="entry name" value="GLUCOSAMINE-6-PHOSPHATE ISOMERASE"/>
    <property type="match status" value="1"/>
</dbReference>
<dbReference type="GO" id="GO:0006043">
    <property type="term" value="P:glucosamine catabolic process"/>
    <property type="evidence" value="ECO:0007669"/>
    <property type="project" value="TreeGrafter"/>
</dbReference>
<dbReference type="CDD" id="cd01399">
    <property type="entry name" value="GlcN6P_deaminase"/>
    <property type="match status" value="1"/>
</dbReference>
<keyword evidence="3 4" id="KW-0119">Carbohydrate metabolism</keyword>
<dbReference type="STRING" id="1499687.BN1080_02924"/>
<evidence type="ECO:0000313" key="7">
    <source>
        <dbReference type="Proteomes" id="UP000043699"/>
    </source>
</evidence>
<dbReference type="AlphaFoldDB" id="A0A098EQ65"/>
<name>A0A098EQ65_9BACL</name>
<proteinExistence type="inferred from homology"/>
<dbReference type="InterPro" id="IPR004547">
    <property type="entry name" value="Glucosamine6P_isomerase"/>
</dbReference>
<dbReference type="PANTHER" id="PTHR11280:SF5">
    <property type="entry name" value="GLUCOSAMINE-6-PHOSPHATE ISOMERASE"/>
    <property type="match status" value="1"/>
</dbReference>
<feature type="active site" description="For ring-opening step" evidence="4">
    <location>
        <position position="136"/>
    </location>
</feature>
<dbReference type="NCBIfam" id="TIGR00502">
    <property type="entry name" value="nagB"/>
    <property type="match status" value="1"/>
</dbReference>
<evidence type="ECO:0000259" key="5">
    <source>
        <dbReference type="Pfam" id="PF01182"/>
    </source>
</evidence>
<organism evidence="6 7">
    <name type="scientific">Planococcus massiliensis</name>
    <dbReference type="NCBI Taxonomy" id="1499687"/>
    <lineage>
        <taxon>Bacteria</taxon>
        <taxon>Bacillati</taxon>
        <taxon>Bacillota</taxon>
        <taxon>Bacilli</taxon>
        <taxon>Bacillales</taxon>
        <taxon>Caryophanaceae</taxon>
        <taxon>Planococcus</taxon>
    </lineage>
</organism>
<dbReference type="PROSITE" id="PS01161">
    <property type="entry name" value="GLC_GALNAC_ISOMERASE"/>
    <property type="match status" value="1"/>
</dbReference>
<dbReference type="HAMAP" id="MF_01241">
    <property type="entry name" value="GlcN6P_deamin"/>
    <property type="match status" value="1"/>
</dbReference>
<feature type="active site" description="Proton acceptor; for enolization step" evidence="4">
    <location>
        <position position="67"/>
    </location>
</feature>
<evidence type="ECO:0000256" key="3">
    <source>
        <dbReference type="ARBA" id="ARBA00023277"/>
    </source>
</evidence>
<dbReference type="InterPro" id="IPR006148">
    <property type="entry name" value="Glc/Gal-6P_isomerase"/>
</dbReference>
<reference evidence="6 7" key="1">
    <citation type="submission" date="2014-09" db="EMBL/GenBank/DDBJ databases">
        <authorList>
            <person name="Urmite Genomes Urmite Genomes"/>
        </authorList>
    </citation>
    <scope>NUCLEOTIDE SEQUENCE [LARGE SCALE GENOMIC DNA]</scope>
    <source>
        <strain evidence="6 7">ES2</strain>
    </source>
</reference>
<dbReference type="GO" id="GO:0019262">
    <property type="term" value="P:N-acetylneuraminate catabolic process"/>
    <property type="evidence" value="ECO:0007669"/>
    <property type="project" value="UniProtKB-UniRule"/>
</dbReference>
<dbReference type="InterPro" id="IPR037171">
    <property type="entry name" value="NagB/RpiA_transferase-like"/>
</dbReference>
<feature type="active site" description="For ring-opening step" evidence="4">
    <location>
        <position position="143"/>
    </location>
</feature>
<dbReference type="SUPFAM" id="SSF100950">
    <property type="entry name" value="NagB/RpiA/CoA transferase-like"/>
    <property type="match status" value="1"/>
</dbReference>
<comment type="catalytic activity">
    <reaction evidence="1 4">
        <text>alpha-D-glucosamine 6-phosphate + H2O = beta-D-fructose 6-phosphate + NH4(+)</text>
        <dbReference type="Rhea" id="RHEA:12172"/>
        <dbReference type="ChEBI" id="CHEBI:15377"/>
        <dbReference type="ChEBI" id="CHEBI:28938"/>
        <dbReference type="ChEBI" id="CHEBI:57634"/>
        <dbReference type="ChEBI" id="CHEBI:75989"/>
        <dbReference type="EC" id="3.5.99.6"/>
    </reaction>
</comment>
<dbReference type="GO" id="GO:0042802">
    <property type="term" value="F:identical protein binding"/>
    <property type="evidence" value="ECO:0007669"/>
    <property type="project" value="TreeGrafter"/>
</dbReference>
<protein>
    <recommendedName>
        <fullName evidence="4">Glucosamine-6-phosphate deaminase</fullName>
        <ecNumber evidence="4">3.5.99.6</ecNumber>
    </recommendedName>
    <alternativeName>
        <fullName evidence="4">GlcN6P deaminase</fullName>
        <shortName evidence="4">GNPDA</shortName>
    </alternativeName>
    <alternativeName>
        <fullName evidence="4">Glucosamine-6-phosphate isomerase</fullName>
    </alternativeName>
</protein>
<dbReference type="GO" id="GO:0006046">
    <property type="term" value="P:N-acetylglucosamine catabolic process"/>
    <property type="evidence" value="ECO:0007669"/>
    <property type="project" value="UniProtKB-UniRule"/>
</dbReference>
<sequence length="246" mass="27725">MNTIVVENYEEMSRRAAEILEQQVSENPHSVLGLATGSTPLGLYARMIEGHQQRGISYEHVQTFNLDEYRGLNKNHPNSYRIFMIENLFKQIDISMSHTYIPNGQAHSVEEECLRYEALIDRIGPIDLQILGMGTNGHIGFNEPGTAEESLTHIIELDDSTRQNNARFFESLDEVPTHAITMGIASILKSRKILLLASGEQKAEAVKTLLEKNISEDFPASFLWKHADVTLIADREAYRLVEAEGL</sequence>
<evidence type="ECO:0000256" key="2">
    <source>
        <dbReference type="ARBA" id="ARBA00022801"/>
    </source>
</evidence>
<evidence type="ECO:0000256" key="1">
    <source>
        <dbReference type="ARBA" id="ARBA00000644"/>
    </source>
</evidence>
<dbReference type="GO" id="GO:0004342">
    <property type="term" value="F:glucosamine-6-phosphate deaminase activity"/>
    <property type="evidence" value="ECO:0007669"/>
    <property type="project" value="UniProtKB-UniRule"/>
</dbReference>
<dbReference type="OrthoDB" id="9791139at2"/>
<dbReference type="Pfam" id="PF01182">
    <property type="entry name" value="Glucosamine_iso"/>
    <property type="match status" value="1"/>
</dbReference>
<dbReference type="UniPathway" id="UPA00629">
    <property type="reaction ID" value="UER00684"/>
</dbReference>
<feature type="active site" description="Proton acceptor; for ring-opening step" evidence="4">
    <location>
        <position position="138"/>
    </location>
</feature>
<dbReference type="EMBL" id="CCXS01000001">
    <property type="protein sequence ID" value="CEG23917.1"/>
    <property type="molecule type" value="Genomic_DNA"/>
</dbReference>
<keyword evidence="2 4" id="KW-0378">Hydrolase</keyword>
<keyword evidence="7" id="KW-1185">Reference proteome</keyword>
<dbReference type="GO" id="GO:0005975">
    <property type="term" value="P:carbohydrate metabolic process"/>
    <property type="evidence" value="ECO:0007669"/>
    <property type="project" value="InterPro"/>
</dbReference>
<dbReference type="InterPro" id="IPR018321">
    <property type="entry name" value="Glucosamine6P_isomerase_CS"/>
</dbReference>